<proteinExistence type="predicted"/>
<comment type="caution">
    <text evidence="3">The sequence shown here is derived from an EMBL/GenBank/DDBJ whole genome shotgun (WGS) entry which is preliminary data.</text>
</comment>
<reference evidence="3" key="1">
    <citation type="submission" date="2022-10" db="EMBL/GenBank/DDBJ databases">
        <title>Tapping the CABI collections for fungal endophytes: first genome assemblies for Collariella, Neodidymelliopsis, Ascochyta clinopodiicola, Didymella pomorum, Didymosphaeria variabile, Neocosmospora piperis and Neocucurbitaria cava.</title>
        <authorList>
            <person name="Hill R."/>
        </authorList>
    </citation>
    <scope>NUCLEOTIDE SEQUENCE</scope>
    <source>
        <strain evidence="3">IMI 355082</strain>
    </source>
</reference>
<accession>A0A9W8YZG0</accession>
<keyword evidence="1" id="KW-0732">Signal</keyword>
<dbReference type="AlphaFoldDB" id="A0A9W8YZG0"/>
<evidence type="ECO:0000313" key="4">
    <source>
        <dbReference type="Proteomes" id="UP001140453"/>
    </source>
</evidence>
<protein>
    <recommendedName>
        <fullName evidence="2">DUF7707 domain-containing protein</fullName>
    </recommendedName>
</protein>
<dbReference type="InterPro" id="IPR056124">
    <property type="entry name" value="DUF7707"/>
</dbReference>
<dbReference type="EMBL" id="JAPEVB010000002">
    <property type="protein sequence ID" value="KAJ4394323.1"/>
    <property type="molecule type" value="Genomic_DNA"/>
</dbReference>
<keyword evidence="4" id="KW-1185">Reference proteome</keyword>
<feature type="chain" id="PRO_5040844464" description="DUF7707 domain-containing protein" evidence="1">
    <location>
        <begin position="19"/>
        <end position="191"/>
    </location>
</feature>
<evidence type="ECO:0000256" key="1">
    <source>
        <dbReference type="SAM" id="SignalP"/>
    </source>
</evidence>
<dbReference type="Pfam" id="PF24808">
    <property type="entry name" value="DUF7707"/>
    <property type="match status" value="1"/>
</dbReference>
<sequence>MRSATAVFALSGLTFVAAQNATQFTIDVTSVAETERNQWCIAQENTCGELCDNDPIGNSCDITTLDTYCTCQNGSAPGLQYYVSTMDYYTCQEAFAECNSENTGNAKGQANCTTSIQDNCGTLDPASYSASGSSSSSSSAASSGTASATSSSASATGASTSTSTAGAVPTHVQHIGTGAAAAALGLFAYML</sequence>
<feature type="signal peptide" evidence="1">
    <location>
        <begin position="1"/>
        <end position="18"/>
    </location>
</feature>
<dbReference type="Proteomes" id="UP001140453">
    <property type="component" value="Unassembled WGS sequence"/>
</dbReference>
<dbReference type="PANTHER" id="PTHR38118:SF3">
    <property type="entry name" value="ANCHORED CELL WALL PROTEIN 11"/>
    <property type="match status" value="1"/>
</dbReference>
<dbReference type="PANTHER" id="PTHR38118">
    <property type="entry name" value="ANCHORED CELL WALL PROTEIN 11-RELATED"/>
    <property type="match status" value="1"/>
</dbReference>
<evidence type="ECO:0000313" key="3">
    <source>
        <dbReference type="EMBL" id="KAJ4394323.1"/>
    </source>
</evidence>
<name>A0A9W8YZG0_9PEZI</name>
<feature type="domain" description="DUF7707" evidence="2">
    <location>
        <begin position="25"/>
        <end position="125"/>
    </location>
</feature>
<dbReference type="OrthoDB" id="2121879at2759"/>
<gene>
    <name evidence="3" type="ORF">N0V93_003540</name>
</gene>
<organism evidence="3 4">
    <name type="scientific">Gnomoniopsis smithogilvyi</name>
    <dbReference type="NCBI Taxonomy" id="1191159"/>
    <lineage>
        <taxon>Eukaryota</taxon>
        <taxon>Fungi</taxon>
        <taxon>Dikarya</taxon>
        <taxon>Ascomycota</taxon>
        <taxon>Pezizomycotina</taxon>
        <taxon>Sordariomycetes</taxon>
        <taxon>Sordariomycetidae</taxon>
        <taxon>Diaporthales</taxon>
        <taxon>Gnomoniaceae</taxon>
        <taxon>Gnomoniopsis</taxon>
    </lineage>
</organism>
<evidence type="ECO:0000259" key="2">
    <source>
        <dbReference type="Pfam" id="PF24808"/>
    </source>
</evidence>